<gene>
    <name evidence="2" type="ORF">BEI61_00688</name>
</gene>
<reference evidence="2 3" key="1">
    <citation type="submission" date="2016-07" db="EMBL/GenBank/DDBJ databases">
        <title>Characterization of isolates of Eisenbergiella tayi derived from blood cultures, using whole genome sequencing.</title>
        <authorList>
            <person name="Burdz T."/>
            <person name="Wiebe D."/>
            <person name="Huynh C."/>
            <person name="Bernard K."/>
        </authorList>
    </citation>
    <scope>NUCLEOTIDE SEQUENCE [LARGE SCALE GENOMIC DNA]</scope>
    <source>
        <strain evidence="2 3">NML 110608</strain>
    </source>
</reference>
<dbReference type="EMBL" id="MCGH01000001">
    <property type="protein sequence ID" value="ODM09059.1"/>
    <property type="molecule type" value="Genomic_DNA"/>
</dbReference>
<evidence type="ECO:0000313" key="2">
    <source>
        <dbReference type="EMBL" id="ODM09059.1"/>
    </source>
</evidence>
<feature type="region of interest" description="Disordered" evidence="1">
    <location>
        <begin position="17"/>
        <end position="46"/>
    </location>
</feature>
<name>A0A1E3AKB9_9FIRM</name>
<comment type="caution">
    <text evidence="2">The sequence shown here is derived from an EMBL/GenBank/DDBJ whole genome shotgun (WGS) entry which is preliminary data.</text>
</comment>
<protein>
    <submittedName>
        <fullName evidence="2">Uncharacterized protein</fullName>
    </submittedName>
</protein>
<dbReference type="AlphaFoldDB" id="A0A1E3AKB9"/>
<evidence type="ECO:0000313" key="3">
    <source>
        <dbReference type="Proteomes" id="UP000094067"/>
    </source>
</evidence>
<proteinExistence type="predicted"/>
<sequence length="77" mass="7857">MRCGLMKITVRGISFSFDGGTGKTHPPQGPSLLSGPPFPSSPGGGGCGYGPSLKKGMFLNVPFCREAANAAKLLTSD</sequence>
<evidence type="ECO:0000256" key="1">
    <source>
        <dbReference type="SAM" id="MobiDB-lite"/>
    </source>
</evidence>
<accession>A0A1E3AKB9</accession>
<dbReference type="Proteomes" id="UP000094067">
    <property type="component" value="Unassembled WGS sequence"/>
</dbReference>
<organism evidence="2 3">
    <name type="scientific">Eisenbergiella tayi</name>
    <dbReference type="NCBI Taxonomy" id="1432052"/>
    <lineage>
        <taxon>Bacteria</taxon>
        <taxon>Bacillati</taxon>
        <taxon>Bacillota</taxon>
        <taxon>Clostridia</taxon>
        <taxon>Lachnospirales</taxon>
        <taxon>Lachnospiraceae</taxon>
        <taxon>Eisenbergiella</taxon>
    </lineage>
</organism>